<dbReference type="STRING" id="42251.A0A2T6Z9I3"/>
<gene>
    <name evidence="5" type="ORF">B9Z19DRAFT_1139178</name>
</gene>
<evidence type="ECO:0000259" key="4">
    <source>
        <dbReference type="PROSITE" id="PS50975"/>
    </source>
</evidence>
<keyword evidence="3" id="KW-0547">Nucleotide-binding</keyword>
<dbReference type="InterPro" id="IPR011761">
    <property type="entry name" value="ATP-grasp"/>
</dbReference>
<proteinExistence type="inferred from homology"/>
<comment type="caution">
    <text evidence="5">The sequence shown here is derived from an EMBL/GenBank/DDBJ whole genome shotgun (WGS) entry which is preliminary data.</text>
</comment>
<evidence type="ECO:0000313" key="5">
    <source>
        <dbReference type="EMBL" id="PUU72143.1"/>
    </source>
</evidence>
<name>A0A2T6Z9I3_TUBBO</name>
<dbReference type="OrthoDB" id="422362at2759"/>
<evidence type="ECO:0000313" key="6">
    <source>
        <dbReference type="Proteomes" id="UP000244722"/>
    </source>
</evidence>
<reference evidence="5 6" key="1">
    <citation type="submission" date="2017-04" db="EMBL/GenBank/DDBJ databases">
        <title>Draft genome sequence of Tuber borchii Vittad., a whitish edible truffle.</title>
        <authorList>
            <consortium name="DOE Joint Genome Institute"/>
            <person name="Murat C."/>
            <person name="Kuo A."/>
            <person name="Barry K.W."/>
            <person name="Clum A."/>
            <person name="Dockter R.B."/>
            <person name="Fauchery L."/>
            <person name="Iotti M."/>
            <person name="Kohler A."/>
            <person name="Labutti K."/>
            <person name="Lindquist E.A."/>
            <person name="Lipzen A."/>
            <person name="Ohm R.A."/>
            <person name="Wang M."/>
            <person name="Grigoriev I.V."/>
            <person name="Zambonelli A."/>
            <person name="Martin F.M."/>
        </authorList>
    </citation>
    <scope>NUCLEOTIDE SEQUENCE [LARGE SCALE GENOMIC DNA]</scope>
    <source>
        <strain evidence="5 6">Tbo3840</strain>
    </source>
</reference>
<keyword evidence="6" id="KW-1185">Reference proteome</keyword>
<keyword evidence="3" id="KW-0067">ATP-binding</keyword>
<dbReference type="PANTHER" id="PTHR23132:SF23">
    <property type="entry name" value="D-ALANINE--D-ALANINE LIGASE B"/>
    <property type="match status" value="1"/>
</dbReference>
<comment type="similarity">
    <text evidence="1">Belongs to the D-alanine--D-alanine ligase family.</text>
</comment>
<dbReference type="Proteomes" id="UP000244722">
    <property type="component" value="Unassembled WGS sequence"/>
</dbReference>
<feature type="domain" description="ATP-grasp" evidence="4">
    <location>
        <begin position="151"/>
        <end position="368"/>
    </location>
</feature>
<dbReference type="GO" id="GO:0008716">
    <property type="term" value="F:D-alanine-D-alanine ligase activity"/>
    <property type="evidence" value="ECO:0007669"/>
    <property type="project" value="InterPro"/>
</dbReference>
<dbReference type="SUPFAM" id="SSF56059">
    <property type="entry name" value="Glutathione synthetase ATP-binding domain-like"/>
    <property type="match status" value="1"/>
</dbReference>
<accession>A0A2T6Z9I3</accession>
<dbReference type="Gene3D" id="3.30.1490.20">
    <property type="entry name" value="ATP-grasp fold, A domain"/>
    <property type="match status" value="1"/>
</dbReference>
<evidence type="ECO:0000256" key="3">
    <source>
        <dbReference type="PROSITE-ProRule" id="PRU00409"/>
    </source>
</evidence>
<dbReference type="AlphaFoldDB" id="A0A2T6Z9I3"/>
<dbReference type="GO" id="GO:0005524">
    <property type="term" value="F:ATP binding"/>
    <property type="evidence" value="ECO:0007669"/>
    <property type="project" value="UniProtKB-UniRule"/>
</dbReference>
<keyword evidence="2" id="KW-0436">Ligase</keyword>
<dbReference type="Pfam" id="PF07478">
    <property type="entry name" value="Dala_Dala_lig_C"/>
    <property type="match status" value="1"/>
</dbReference>
<sequence>MISTITGGRILHPRTLSLPSRNTKRYKTSVAILHQAIPPPVINGSFKPPMPGGYKDACADIAYAVHSLNDPNISIITPAPHPNPATDAGWSFPDTQPGILAAIAAGANTIWANTPLFADHPLIATSLPPGIKLIANPPKVVDVVDDKAFTNKLLQHHGFPTPKSWLLESDPKRSIERLGQLVYDLPYPVILKPVRERGSEGVQLVNGFVGMLDALDDLLNTYSVVLVEELLEGEEGTVTLVPDGQGNFMALPIVQRFDHVSGVMPWSGHIPVTKNSRVLSVREEDSWHRAAKIECQKAAELLKLTSVTRIDIRRKDENGGKFFLFDINPKPNLTGAGRPGRDDQDSLCAMAAKGFGWEYPTFVRKCVETARHLEEARTIEPPGTVVGSLDNFTVWEKWSGKGNDGVAGNSDVEEK</sequence>
<organism evidence="5 6">
    <name type="scientific">Tuber borchii</name>
    <name type="common">White truffle</name>
    <dbReference type="NCBI Taxonomy" id="42251"/>
    <lineage>
        <taxon>Eukaryota</taxon>
        <taxon>Fungi</taxon>
        <taxon>Dikarya</taxon>
        <taxon>Ascomycota</taxon>
        <taxon>Pezizomycotina</taxon>
        <taxon>Pezizomycetes</taxon>
        <taxon>Pezizales</taxon>
        <taxon>Tuberaceae</taxon>
        <taxon>Tuber</taxon>
    </lineage>
</organism>
<dbReference type="InterPro" id="IPR013815">
    <property type="entry name" value="ATP_grasp_subdomain_1"/>
</dbReference>
<evidence type="ECO:0000256" key="2">
    <source>
        <dbReference type="ARBA" id="ARBA00022598"/>
    </source>
</evidence>
<dbReference type="PROSITE" id="PS50975">
    <property type="entry name" value="ATP_GRASP"/>
    <property type="match status" value="1"/>
</dbReference>
<evidence type="ECO:0000256" key="1">
    <source>
        <dbReference type="ARBA" id="ARBA00010871"/>
    </source>
</evidence>
<dbReference type="GO" id="GO:0046872">
    <property type="term" value="F:metal ion binding"/>
    <property type="evidence" value="ECO:0007669"/>
    <property type="project" value="InterPro"/>
</dbReference>
<dbReference type="PANTHER" id="PTHR23132">
    <property type="entry name" value="D-ALANINE--D-ALANINE LIGASE"/>
    <property type="match status" value="1"/>
</dbReference>
<dbReference type="EMBL" id="NESQ01000751">
    <property type="protein sequence ID" value="PUU72143.1"/>
    <property type="molecule type" value="Genomic_DNA"/>
</dbReference>
<dbReference type="InterPro" id="IPR011095">
    <property type="entry name" value="Dala_Dala_lig_C"/>
</dbReference>
<dbReference type="Gene3D" id="3.30.470.20">
    <property type="entry name" value="ATP-grasp fold, B domain"/>
    <property type="match status" value="1"/>
</dbReference>
<protein>
    <recommendedName>
        <fullName evidence="4">ATP-grasp domain-containing protein</fullName>
    </recommendedName>
</protein>